<keyword evidence="1" id="KW-0812">Transmembrane</keyword>
<keyword evidence="1" id="KW-1133">Transmembrane helix</keyword>
<protein>
    <submittedName>
        <fullName evidence="2">Uncharacterized protein</fullName>
    </submittedName>
</protein>
<sequence>MPKSKNNSNNYNKTFFWKGFFILFIPIFIIGIFSEPYITHNPFETFEDFGEFIYFLLFYIIVIAGISALIVSIIWRLKHPQNK</sequence>
<dbReference type="Proteomes" id="UP000094784">
    <property type="component" value="Unassembled WGS sequence"/>
</dbReference>
<evidence type="ECO:0000256" key="1">
    <source>
        <dbReference type="SAM" id="Phobius"/>
    </source>
</evidence>
<feature type="transmembrane region" description="Helical" evidence="1">
    <location>
        <begin position="53"/>
        <end position="75"/>
    </location>
</feature>
<evidence type="ECO:0000313" key="3">
    <source>
        <dbReference type="Proteomes" id="UP000094784"/>
    </source>
</evidence>
<dbReference type="EMBL" id="MECQ01000001">
    <property type="protein sequence ID" value="ODV57665.1"/>
    <property type="molecule type" value="Genomic_DNA"/>
</dbReference>
<name>A0A1E4RB04_9BACI</name>
<accession>A0A1E4RB04</accession>
<proteinExistence type="predicted"/>
<dbReference type="AlphaFoldDB" id="A0A1E4RB04"/>
<keyword evidence="1" id="KW-0472">Membrane</keyword>
<reference evidence="2 3" key="1">
    <citation type="submission" date="2016-09" db="EMBL/GenBank/DDBJ databases">
        <title>Draft genome sequence of the soil isolate, Lysinibacillus fusiformis M5, a potential hypoxanthine producer.</title>
        <authorList>
            <person name="Gallegos-Monterrosa R."/>
            <person name="Maroti G."/>
            <person name="Balint B."/>
            <person name="Kovacs A.T."/>
        </authorList>
    </citation>
    <scope>NUCLEOTIDE SEQUENCE [LARGE SCALE GENOMIC DNA]</scope>
    <source>
        <strain evidence="2 3">M5</strain>
    </source>
</reference>
<organism evidence="2 3">
    <name type="scientific">Lysinibacillus fusiformis</name>
    <dbReference type="NCBI Taxonomy" id="28031"/>
    <lineage>
        <taxon>Bacteria</taxon>
        <taxon>Bacillati</taxon>
        <taxon>Bacillota</taxon>
        <taxon>Bacilli</taxon>
        <taxon>Bacillales</taxon>
        <taxon>Bacillaceae</taxon>
        <taxon>Lysinibacillus</taxon>
    </lineage>
</organism>
<feature type="transmembrane region" description="Helical" evidence="1">
    <location>
        <begin position="15"/>
        <end position="33"/>
    </location>
</feature>
<evidence type="ECO:0000313" key="2">
    <source>
        <dbReference type="EMBL" id="ODV57665.1"/>
    </source>
</evidence>
<comment type="caution">
    <text evidence="2">The sequence shown here is derived from an EMBL/GenBank/DDBJ whole genome shotgun (WGS) entry which is preliminary data.</text>
</comment>
<gene>
    <name evidence="2" type="ORF">BG258_07200</name>
</gene>